<keyword evidence="3 6" id="KW-0285">Flavoprotein</keyword>
<dbReference type="EMBL" id="UXHF01000004">
    <property type="protein sequence ID" value="VDC50863.1"/>
    <property type="molecule type" value="Genomic_DNA"/>
</dbReference>
<feature type="binding site" evidence="5">
    <location>
        <begin position="473"/>
        <end position="474"/>
    </location>
    <ligand>
        <name>FAD</name>
        <dbReference type="ChEBI" id="CHEBI:57692"/>
    </ligand>
</feature>
<accession>A0A7Z8Y510</accession>
<protein>
    <submittedName>
        <fullName evidence="9">Oxygen-dependent choline dehydrogenase</fullName>
    </submittedName>
</protein>
<dbReference type="PANTHER" id="PTHR11552">
    <property type="entry name" value="GLUCOSE-METHANOL-CHOLINE GMC OXIDOREDUCTASE"/>
    <property type="match status" value="1"/>
</dbReference>
<dbReference type="Gene3D" id="3.50.50.60">
    <property type="entry name" value="FAD/NAD(P)-binding domain"/>
    <property type="match status" value="1"/>
</dbReference>
<gene>
    <name evidence="9" type="primary">betA</name>
    <name evidence="9" type="ORF">BREV_BREV_00340</name>
</gene>
<dbReference type="SUPFAM" id="SSF54373">
    <property type="entry name" value="FAD-linked reductases, C-terminal domain"/>
    <property type="match status" value="1"/>
</dbReference>
<dbReference type="InterPro" id="IPR007867">
    <property type="entry name" value="GMC_OxRtase_C"/>
</dbReference>
<dbReference type="PROSITE" id="PS00624">
    <property type="entry name" value="GMC_OXRED_2"/>
    <property type="match status" value="1"/>
</dbReference>
<organism evidence="9 10">
    <name type="scientific">Brevundimonas mediterranea</name>
    <dbReference type="NCBI Taxonomy" id="74329"/>
    <lineage>
        <taxon>Bacteria</taxon>
        <taxon>Pseudomonadati</taxon>
        <taxon>Pseudomonadota</taxon>
        <taxon>Alphaproteobacteria</taxon>
        <taxon>Caulobacterales</taxon>
        <taxon>Caulobacteraceae</taxon>
        <taxon>Brevundimonas</taxon>
    </lineage>
</organism>
<dbReference type="RefSeq" id="WP_154725369.1">
    <property type="nucleotide sequence ID" value="NZ_UXHF01000004.1"/>
</dbReference>
<comment type="similarity">
    <text evidence="2 6">Belongs to the GMC oxidoreductase family.</text>
</comment>
<evidence type="ECO:0000256" key="2">
    <source>
        <dbReference type="ARBA" id="ARBA00010790"/>
    </source>
</evidence>
<comment type="caution">
    <text evidence="9">The sequence shown here is derived from an EMBL/GenBank/DDBJ whole genome shotgun (WGS) entry which is preliminary data.</text>
</comment>
<dbReference type="InterPro" id="IPR036188">
    <property type="entry name" value="FAD/NAD-bd_sf"/>
</dbReference>
<dbReference type="InterPro" id="IPR000172">
    <property type="entry name" value="GMC_OxRdtase_N"/>
</dbReference>
<evidence type="ECO:0000256" key="3">
    <source>
        <dbReference type="ARBA" id="ARBA00022630"/>
    </source>
</evidence>
<evidence type="ECO:0000313" key="9">
    <source>
        <dbReference type="EMBL" id="VDC50863.1"/>
    </source>
</evidence>
<dbReference type="PROSITE" id="PS00623">
    <property type="entry name" value="GMC_OXRED_1"/>
    <property type="match status" value="1"/>
</dbReference>
<dbReference type="Proteomes" id="UP000289220">
    <property type="component" value="Unassembled WGS sequence"/>
</dbReference>
<dbReference type="PIRSF" id="PIRSF000137">
    <property type="entry name" value="Alcohol_oxidase"/>
    <property type="match status" value="1"/>
</dbReference>
<dbReference type="Pfam" id="PF00732">
    <property type="entry name" value="GMC_oxred_N"/>
    <property type="match status" value="1"/>
</dbReference>
<evidence type="ECO:0000313" key="10">
    <source>
        <dbReference type="Proteomes" id="UP000289220"/>
    </source>
</evidence>
<dbReference type="GO" id="GO:0050660">
    <property type="term" value="F:flavin adenine dinucleotide binding"/>
    <property type="evidence" value="ECO:0007669"/>
    <property type="project" value="InterPro"/>
</dbReference>
<keyword evidence="10" id="KW-1185">Reference proteome</keyword>
<dbReference type="Gene3D" id="3.30.560.10">
    <property type="entry name" value="Glucose Oxidase, domain 3"/>
    <property type="match status" value="1"/>
</dbReference>
<sequence>MSDGLQTYKGEFAARVAANQAQRLANLRKTYDFIVCGAGSSGSVLARRLAENPAVHVLLIEAGGSDDRPSVMEPAAWPTNLGSETDWGFVAEPNPELNGRAMPMSMGKVLGGGSSINVGVWARGHRSDWDYFAQESGDESWGYESVLGLYLEIENWQGAPDPLYRGTGGPVFVQPTPDPGPAALAMLDAALELGIPTYDSPNGQMMEGDGGCAISDVLTRNGKRHSIFRAFTYPYLDRPNLTLLTRTQVNRVIVQNGRAVGVEAVRDGVVERFDAAHEVILSLGAIMTPTVLMRSGIGDEDDLRAADIKVLHHLPGVGRNLQDHVSFGCIWEYREPIAPRNSGSEATLYWKSDPALSEPDLLFCQVEFPVPSPETAGLGVPEHGWTMFAGLAHPKSRGRVRLSSGDLLSLPRIELNTFSHPDDLRAAVACVQLCRDLGNTRAFEPLVAREAMPGPLGQADMERYVRDAAVTYWHQTCSAKMGRDALSVVDGSLRVYGVEGLRIADGSVMPRVATGNTMAPCTIIGEKASRYIRAAHGV</sequence>
<dbReference type="GO" id="GO:0016614">
    <property type="term" value="F:oxidoreductase activity, acting on CH-OH group of donors"/>
    <property type="evidence" value="ECO:0007669"/>
    <property type="project" value="InterPro"/>
</dbReference>
<feature type="binding site" evidence="5">
    <location>
        <position position="109"/>
    </location>
    <ligand>
        <name>FAD</name>
        <dbReference type="ChEBI" id="CHEBI:57692"/>
    </ligand>
</feature>
<name>A0A7Z8Y510_9CAUL</name>
<evidence type="ECO:0000259" key="7">
    <source>
        <dbReference type="PROSITE" id="PS00623"/>
    </source>
</evidence>
<evidence type="ECO:0000256" key="6">
    <source>
        <dbReference type="RuleBase" id="RU003968"/>
    </source>
</evidence>
<proteinExistence type="inferred from homology"/>
<evidence type="ECO:0000256" key="5">
    <source>
        <dbReference type="PIRSR" id="PIRSR000137-2"/>
    </source>
</evidence>
<evidence type="ECO:0000256" key="4">
    <source>
        <dbReference type="ARBA" id="ARBA00022827"/>
    </source>
</evidence>
<evidence type="ECO:0000256" key="1">
    <source>
        <dbReference type="ARBA" id="ARBA00001974"/>
    </source>
</evidence>
<comment type="cofactor">
    <cofactor evidence="1 5">
        <name>FAD</name>
        <dbReference type="ChEBI" id="CHEBI:57692"/>
    </cofactor>
</comment>
<evidence type="ECO:0000259" key="8">
    <source>
        <dbReference type="PROSITE" id="PS00624"/>
    </source>
</evidence>
<feature type="binding site" evidence="5">
    <location>
        <begin position="117"/>
        <end position="120"/>
    </location>
    <ligand>
        <name>FAD</name>
        <dbReference type="ChEBI" id="CHEBI:57692"/>
    </ligand>
</feature>
<feature type="binding site" evidence="5">
    <location>
        <position position="249"/>
    </location>
    <ligand>
        <name>FAD</name>
        <dbReference type="ChEBI" id="CHEBI:57692"/>
    </ligand>
</feature>
<dbReference type="AlphaFoldDB" id="A0A7Z8Y510"/>
<feature type="domain" description="Glucose-methanol-choline oxidoreductase N-terminal" evidence="7">
    <location>
        <begin position="107"/>
        <end position="130"/>
    </location>
</feature>
<feature type="binding site" evidence="5">
    <location>
        <position position="506"/>
    </location>
    <ligand>
        <name>FAD</name>
        <dbReference type="ChEBI" id="CHEBI:57692"/>
    </ligand>
</feature>
<dbReference type="Pfam" id="PF05199">
    <property type="entry name" value="GMC_oxred_C"/>
    <property type="match status" value="1"/>
</dbReference>
<feature type="binding site" evidence="5">
    <location>
        <position position="472"/>
    </location>
    <ligand>
        <name>substrate</name>
    </ligand>
</feature>
<reference evidence="9 10" key="1">
    <citation type="submission" date="2018-11" db="EMBL/GenBank/DDBJ databases">
        <authorList>
            <person name="Peiro R."/>
            <person name="Begona"/>
            <person name="Cbmso G."/>
            <person name="Lopez M."/>
            <person name="Gonzalez S."/>
            <person name="Sacristan E."/>
            <person name="Castillo E."/>
        </authorList>
    </citation>
    <scope>NUCLEOTIDE SEQUENCE [LARGE SCALE GENOMIC DNA]</scope>
    <source>
        <strain evidence="9">Brev_genome</strain>
    </source>
</reference>
<dbReference type="PANTHER" id="PTHR11552:SF147">
    <property type="entry name" value="CHOLINE DEHYDROGENASE, MITOCHONDRIAL"/>
    <property type="match status" value="1"/>
</dbReference>
<keyword evidence="4 5" id="KW-0274">FAD</keyword>
<feature type="domain" description="Glucose-methanol-choline oxidoreductase N-terminal" evidence="8">
    <location>
        <begin position="284"/>
        <end position="298"/>
    </location>
</feature>
<dbReference type="InterPro" id="IPR012132">
    <property type="entry name" value="GMC_OxRdtase"/>
</dbReference>
<dbReference type="SUPFAM" id="SSF51905">
    <property type="entry name" value="FAD/NAD(P)-binding domain"/>
    <property type="match status" value="1"/>
</dbReference>